<evidence type="ECO:0000313" key="2">
    <source>
        <dbReference type="EMBL" id="KAA8514972.1"/>
    </source>
</evidence>
<keyword evidence="1" id="KW-0472">Membrane</keyword>
<keyword evidence="3" id="KW-1185">Reference proteome</keyword>
<reference evidence="2 3" key="1">
    <citation type="submission" date="2019-09" db="EMBL/GenBank/DDBJ databases">
        <title>A chromosome-level genome assembly of the Chinese tupelo Nyssa sinensis.</title>
        <authorList>
            <person name="Yang X."/>
            <person name="Kang M."/>
            <person name="Yang Y."/>
            <person name="Xiong H."/>
            <person name="Wang M."/>
            <person name="Zhang Z."/>
            <person name="Wang Z."/>
            <person name="Wu H."/>
            <person name="Ma T."/>
            <person name="Liu J."/>
            <person name="Xi Z."/>
        </authorList>
    </citation>
    <scope>NUCLEOTIDE SEQUENCE [LARGE SCALE GENOMIC DNA]</scope>
    <source>
        <strain evidence="2">J267</strain>
        <tissue evidence="2">Leaf</tissue>
    </source>
</reference>
<accession>A0A5J4ZB36</accession>
<dbReference type="Proteomes" id="UP000325577">
    <property type="component" value="Linkage Group LG9"/>
</dbReference>
<organism evidence="2 3">
    <name type="scientific">Nyssa sinensis</name>
    <dbReference type="NCBI Taxonomy" id="561372"/>
    <lineage>
        <taxon>Eukaryota</taxon>
        <taxon>Viridiplantae</taxon>
        <taxon>Streptophyta</taxon>
        <taxon>Embryophyta</taxon>
        <taxon>Tracheophyta</taxon>
        <taxon>Spermatophyta</taxon>
        <taxon>Magnoliopsida</taxon>
        <taxon>eudicotyledons</taxon>
        <taxon>Gunneridae</taxon>
        <taxon>Pentapetalae</taxon>
        <taxon>asterids</taxon>
        <taxon>Cornales</taxon>
        <taxon>Nyssaceae</taxon>
        <taxon>Nyssa</taxon>
    </lineage>
</organism>
<evidence type="ECO:0000313" key="3">
    <source>
        <dbReference type="Proteomes" id="UP000325577"/>
    </source>
</evidence>
<name>A0A5J4ZB36_9ASTE</name>
<dbReference type="AlphaFoldDB" id="A0A5J4ZB36"/>
<keyword evidence="1" id="KW-1133">Transmembrane helix</keyword>
<proteinExistence type="predicted"/>
<dbReference type="EMBL" id="CM018052">
    <property type="protein sequence ID" value="KAA8514972.1"/>
    <property type="molecule type" value="Genomic_DNA"/>
</dbReference>
<sequence length="80" mass="9371">MKISVDVLLNLEKEDKLNNSDMITVLWVTIWWAGFMRGVVPMALAYNQDVKNEAEAYMLKELSLLKWQEKACLMTLEMFK</sequence>
<feature type="transmembrane region" description="Helical" evidence="1">
    <location>
        <begin position="25"/>
        <end position="46"/>
    </location>
</feature>
<evidence type="ECO:0000256" key="1">
    <source>
        <dbReference type="SAM" id="Phobius"/>
    </source>
</evidence>
<gene>
    <name evidence="2" type="ORF">F0562_018241</name>
</gene>
<keyword evidence="1" id="KW-0812">Transmembrane</keyword>
<protein>
    <submittedName>
        <fullName evidence="2">Uncharacterized protein</fullName>
    </submittedName>
</protein>